<dbReference type="InterPro" id="IPR050391">
    <property type="entry name" value="Mito_Metabolite_Transporter"/>
</dbReference>
<gene>
    <name evidence="10" type="ORF">TTHERM_00494720</name>
</gene>
<protein>
    <submittedName>
        <fullName evidence="10">Carrier protein</fullName>
    </submittedName>
</protein>
<keyword evidence="4 8" id="KW-0812">Transmembrane</keyword>
<keyword evidence="11" id="KW-1185">Reference proteome</keyword>
<dbReference type="KEGG" id="tet:TTHERM_00494720"/>
<dbReference type="AlphaFoldDB" id="I7MHI8"/>
<keyword evidence="7 8" id="KW-0472">Membrane</keyword>
<evidence type="ECO:0000313" key="10">
    <source>
        <dbReference type="EMBL" id="EAS03011.2"/>
    </source>
</evidence>
<evidence type="ECO:0000256" key="9">
    <source>
        <dbReference type="RuleBase" id="RU000488"/>
    </source>
</evidence>
<comment type="subcellular location">
    <subcellularLocation>
        <location evidence="1">Membrane</location>
        <topology evidence="1">Multi-pass membrane protein</topology>
    </subcellularLocation>
</comment>
<dbReference type="InterPro" id="IPR023395">
    <property type="entry name" value="MCP_dom_sf"/>
</dbReference>
<name>I7MHI8_TETTS</name>
<feature type="repeat" description="Solcar" evidence="8">
    <location>
        <begin position="114"/>
        <end position="200"/>
    </location>
</feature>
<dbReference type="Proteomes" id="UP000009168">
    <property type="component" value="Unassembled WGS sequence"/>
</dbReference>
<evidence type="ECO:0000256" key="1">
    <source>
        <dbReference type="ARBA" id="ARBA00004141"/>
    </source>
</evidence>
<evidence type="ECO:0000256" key="4">
    <source>
        <dbReference type="ARBA" id="ARBA00022692"/>
    </source>
</evidence>
<evidence type="ECO:0000256" key="5">
    <source>
        <dbReference type="ARBA" id="ARBA00022737"/>
    </source>
</evidence>
<dbReference type="GO" id="GO:0016020">
    <property type="term" value="C:membrane"/>
    <property type="evidence" value="ECO:0007669"/>
    <property type="project" value="UniProtKB-SubCell"/>
</dbReference>
<keyword evidence="5" id="KW-0677">Repeat</keyword>
<organism evidence="10 11">
    <name type="scientific">Tetrahymena thermophila (strain SB210)</name>
    <dbReference type="NCBI Taxonomy" id="312017"/>
    <lineage>
        <taxon>Eukaryota</taxon>
        <taxon>Sar</taxon>
        <taxon>Alveolata</taxon>
        <taxon>Ciliophora</taxon>
        <taxon>Intramacronucleata</taxon>
        <taxon>Oligohymenophorea</taxon>
        <taxon>Hymenostomatida</taxon>
        <taxon>Tetrahymenina</taxon>
        <taxon>Tetrahymenidae</taxon>
        <taxon>Tetrahymena</taxon>
    </lineage>
</organism>
<dbReference type="EMBL" id="GG662512">
    <property type="protein sequence ID" value="EAS03011.2"/>
    <property type="molecule type" value="Genomic_DNA"/>
</dbReference>
<dbReference type="SUPFAM" id="SSF103506">
    <property type="entry name" value="Mitochondrial carrier"/>
    <property type="match status" value="1"/>
</dbReference>
<dbReference type="PANTHER" id="PTHR45618">
    <property type="entry name" value="MITOCHONDRIAL DICARBOXYLATE CARRIER-RELATED"/>
    <property type="match status" value="1"/>
</dbReference>
<dbReference type="InParanoid" id="I7MHI8"/>
<dbReference type="Pfam" id="PF00153">
    <property type="entry name" value="Mito_carr"/>
    <property type="match status" value="3"/>
</dbReference>
<evidence type="ECO:0000256" key="7">
    <source>
        <dbReference type="ARBA" id="ARBA00023136"/>
    </source>
</evidence>
<keyword evidence="3 9" id="KW-0813">Transport</keyword>
<keyword evidence="6" id="KW-1133">Transmembrane helix</keyword>
<dbReference type="HOGENOM" id="CLU_015166_14_2_1"/>
<evidence type="ECO:0000256" key="2">
    <source>
        <dbReference type="ARBA" id="ARBA00006375"/>
    </source>
</evidence>
<dbReference type="eggNOG" id="KOG0753">
    <property type="taxonomic scope" value="Eukaryota"/>
</dbReference>
<feature type="repeat" description="Solcar" evidence="8">
    <location>
        <begin position="210"/>
        <end position="299"/>
    </location>
</feature>
<evidence type="ECO:0000256" key="8">
    <source>
        <dbReference type="PROSITE-ProRule" id="PRU00282"/>
    </source>
</evidence>
<proteinExistence type="inferred from homology"/>
<sequence length="307" mass="33771">MSSTQVQQKIPTIQDYIQASPLPLLGFLGGLAASTAETLTFAFDNIKTRMQMNGKQGMPTYTGFGDCIKKTLNTSGFRGFYKGLSAALFRQITYSSVRMWVYENIKRAYFQSDPSFLTKLAAGGFAGAVGCLVGTPGDVFKIRLINDMQGLKYKGLIDCAQKTFQADGYMGFLKGLNVNIARAIVVNAAELASYDQAKGFLVNQCQLRSDSLWTHFLGSTAAGFMGAVCSSPVDVIKTRFMNQVSTEGALAYKSATECGLKVLKTEGFGAFYKGFLSYFLRIGPWNVFFFMAYEQYKAFALPRLVKF</sequence>
<evidence type="ECO:0000256" key="3">
    <source>
        <dbReference type="ARBA" id="ARBA00022448"/>
    </source>
</evidence>
<dbReference type="InterPro" id="IPR018108">
    <property type="entry name" value="MCP_transmembrane"/>
</dbReference>
<dbReference type="OrthoDB" id="428293at2759"/>
<comment type="similarity">
    <text evidence="2 9">Belongs to the mitochondrial carrier (TC 2.A.29) family.</text>
</comment>
<feature type="repeat" description="Solcar" evidence="8">
    <location>
        <begin position="20"/>
        <end position="108"/>
    </location>
</feature>
<evidence type="ECO:0000313" key="11">
    <source>
        <dbReference type="Proteomes" id="UP000009168"/>
    </source>
</evidence>
<evidence type="ECO:0000256" key="6">
    <source>
        <dbReference type="ARBA" id="ARBA00022989"/>
    </source>
</evidence>
<dbReference type="Gene3D" id="1.50.40.10">
    <property type="entry name" value="Mitochondrial carrier domain"/>
    <property type="match status" value="1"/>
</dbReference>
<dbReference type="RefSeq" id="XP_001023256.2">
    <property type="nucleotide sequence ID" value="XM_001023256.3"/>
</dbReference>
<reference evidence="11" key="1">
    <citation type="journal article" date="2006" name="PLoS Biol.">
        <title>Macronuclear genome sequence of the ciliate Tetrahymena thermophila, a model eukaryote.</title>
        <authorList>
            <person name="Eisen J.A."/>
            <person name="Coyne R.S."/>
            <person name="Wu M."/>
            <person name="Wu D."/>
            <person name="Thiagarajan M."/>
            <person name="Wortman J.R."/>
            <person name="Badger J.H."/>
            <person name="Ren Q."/>
            <person name="Amedeo P."/>
            <person name="Jones K.M."/>
            <person name="Tallon L.J."/>
            <person name="Delcher A.L."/>
            <person name="Salzberg S.L."/>
            <person name="Silva J.C."/>
            <person name="Haas B.J."/>
            <person name="Majoros W.H."/>
            <person name="Farzad M."/>
            <person name="Carlton J.M."/>
            <person name="Smith R.K. Jr."/>
            <person name="Garg J."/>
            <person name="Pearlman R.E."/>
            <person name="Karrer K.M."/>
            <person name="Sun L."/>
            <person name="Manning G."/>
            <person name="Elde N.C."/>
            <person name="Turkewitz A.P."/>
            <person name="Asai D.J."/>
            <person name="Wilkes D.E."/>
            <person name="Wang Y."/>
            <person name="Cai H."/>
            <person name="Collins K."/>
            <person name="Stewart B.A."/>
            <person name="Lee S.R."/>
            <person name="Wilamowska K."/>
            <person name="Weinberg Z."/>
            <person name="Ruzzo W.L."/>
            <person name="Wloga D."/>
            <person name="Gaertig J."/>
            <person name="Frankel J."/>
            <person name="Tsao C.-C."/>
            <person name="Gorovsky M.A."/>
            <person name="Keeling P.J."/>
            <person name="Waller R.F."/>
            <person name="Patron N.J."/>
            <person name="Cherry J.M."/>
            <person name="Stover N.A."/>
            <person name="Krieger C.J."/>
            <person name="del Toro C."/>
            <person name="Ryder H.F."/>
            <person name="Williamson S.C."/>
            <person name="Barbeau R.A."/>
            <person name="Hamilton E.P."/>
            <person name="Orias E."/>
        </authorList>
    </citation>
    <scope>NUCLEOTIDE SEQUENCE [LARGE SCALE GENOMIC DNA]</scope>
    <source>
        <strain evidence="11">SB210</strain>
    </source>
</reference>
<dbReference type="PROSITE" id="PS50920">
    <property type="entry name" value="SOLCAR"/>
    <property type="match status" value="3"/>
</dbReference>
<accession>I7MHI8</accession>
<dbReference type="GeneID" id="7840625"/>